<name>A0A160TVU7_9ZZZZ</name>
<organism evidence="1">
    <name type="scientific">hydrothermal vent metagenome</name>
    <dbReference type="NCBI Taxonomy" id="652676"/>
    <lineage>
        <taxon>unclassified sequences</taxon>
        <taxon>metagenomes</taxon>
        <taxon>ecological metagenomes</taxon>
    </lineage>
</organism>
<reference evidence="1" key="1">
    <citation type="submission" date="2015-10" db="EMBL/GenBank/DDBJ databases">
        <authorList>
            <person name="Gilbert D.G."/>
        </authorList>
    </citation>
    <scope>NUCLEOTIDE SEQUENCE</scope>
</reference>
<accession>A0A160TVU7</accession>
<dbReference type="EMBL" id="CZQD01000001">
    <property type="protein sequence ID" value="CUS55515.1"/>
    <property type="molecule type" value="Genomic_DNA"/>
</dbReference>
<dbReference type="AlphaFoldDB" id="A0A160TVU7"/>
<gene>
    <name evidence="1" type="ORF">MGWOODY_Hyp1762</name>
</gene>
<protein>
    <submittedName>
        <fullName evidence="1">Uncharacterized protein</fullName>
    </submittedName>
</protein>
<evidence type="ECO:0000313" key="1">
    <source>
        <dbReference type="EMBL" id="CUS55515.1"/>
    </source>
</evidence>
<sequence length="37" mass="4138">MAVTNVRQLLATRGTKNDFTTFAARGKPDRVIGLRVY</sequence>
<proteinExistence type="predicted"/>